<organism evidence="5">
    <name type="scientific">Brugia timori</name>
    <dbReference type="NCBI Taxonomy" id="42155"/>
    <lineage>
        <taxon>Eukaryota</taxon>
        <taxon>Metazoa</taxon>
        <taxon>Ecdysozoa</taxon>
        <taxon>Nematoda</taxon>
        <taxon>Chromadorea</taxon>
        <taxon>Rhabditida</taxon>
        <taxon>Spirurina</taxon>
        <taxon>Spiruromorpha</taxon>
        <taxon>Filarioidea</taxon>
        <taxon>Onchocercidae</taxon>
        <taxon>Brugia</taxon>
    </lineage>
</organism>
<dbReference type="Pfam" id="PF25523">
    <property type="entry name" value="Ig_RIMBP2"/>
    <property type="match status" value="1"/>
</dbReference>
<dbReference type="WBParaSite" id="BTMF_0001362401-mRNA-1">
    <property type="protein sequence ID" value="BTMF_0001362401-mRNA-1"/>
    <property type="gene ID" value="BTMF_0001362401"/>
</dbReference>
<dbReference type="Proteomes" id="UP000280834">
    <property type="component" value="Unassembled WGS sequence"/>
</dbReference>
<dbReference type="AlphaFoldDB" id="A0A0R3R0T7"/>
<evidence type="ECO:0000256" key="1">
    <source>
        <dbReference type="SAM" id="Phobius"/>
    </source>
</evidence>
<name>A0A0R3R0T7_9BILA</name>
<protein>
    <recommendedName>
        <fullName evidence="2">RIMS-binding protein 1/2/3 Fn3 domain-containing protein</fullName>
    </recommendedName>
</protein>
<feature type="transmembrane region" description="Helical" evidence="1">
    <location>
        <begin position="173"/>
        <end position="195"/>
    </location>
</feature>
<keyword evidence="1" id="KW-0472">Membrane</keyword>
<dbReference type="InterPro" id="IPR057884">
    <property type="entry name" value="FN3_RIM-BP1/2/3"/>
</dbReference>
<reference evidence="5" key="1">
    <citation type="submission" date="2017-02" db="UniProtKB">
        <authorList>
            <consortium name="WormBaseParasite"/>
        </authorList>
    </citation>
    <scope>IDENTIFICATION</scope>
</reference>
<evidence type="ECO:0000313" key="4">
    <source>
        <dbReference type="Proteomes" id="UP000280834"/>
    </source>
</evidence>
<evidence type="ECO:0000313" key="5">
    <source>
        <dbReference type="WBParaSite" id="BTMF_0001362401-mRNA-1"/>
    </source>
</evidence>
<gene>
    <name evidence="3" type="ORF">BTMF_LOCUS11623</name>
</gene>
<accession>A0A0R3R0T7</accession>
<keyword evidence="1" id="KW-1133">Transmembrane helix</keyword>
<dbReference type="EMBL" id="UZAG01018463">
    <property type="protein sequence ID" value="VDO39711.1"/>
    <property type="molecule type" value="Genomic_DNA"/>
</dbReference>
<keyword evidence="4" id="KW-1185">Reference proteome</keyword>
<keyword evidence="1" id="KW-0812">Transmembrane</keyword>
<proteinExistence type="predicted"/>
<evidence type="ECO:0000259" key="2">
    <source>
        <dbReference type="Pfam" id="PF25523"/>
    </source>
</evidence>
<dbReference type="STRING" id="42155.A0A0R3R0T7"/>
<evidence type="ECO:0000313" key="3">
    <source>
        <dbReference type="EMBL" id="VDO39711.1"/>
    </source>
</evidence>
<reference evidence="3 4" key="2">
    <citation type="submission" date="2018-11" db="EMBL/GenBank/DDBJ databases">
        <authorList>
            <consortium name="Pathogen Informatics"/>
        </authorList>
    </citation>
    <scope>NUCLEOTIDE SEQUENCE [LARGE SCALE GENOMIC DNA]</scope>
</reference>
<feature type="domain" description="RIMS-binding protein 1/2/3 Fn3" evidence="2">
    <location>
        <begin position="3"/>
        <end position="47"/>
    </location>
</feature>
<sequence length="196" mass="20963">MLSDHVLLRLSDFADDPPIFITVRTRTKEGSVSSDSNVCRVPRDITNTSELTNRTTTFGVQSNLVQRIPSTGVRPSLISSLAPISISVGQTSIATTIPTTITTTATAAAATATATTIAPTIAITTTITAPPPPITTTAMTDLLQTSQGNLATINNLMNNSMMISRPTYGNHHITPGLSIFVFFFIKFNIFGYFIII</sequence>